<dbReference type="InterPro" id="IPR010016">
    <property type="entry name" value="PxpB"/>
</dbReference>
<name>A0A0P1FT66_9RHOB</name>
<proteinExistence type="predicted"/>
<evidence type="ECO:0000259" key="4">
    <source>
        <dbReference type="SMART" id="SM00796"/>
    </source>
</evidence>
<dbReference type="Gene3D" id="3.30.1360.40">
    <property type="match status" value="1"/>
</dbReference>
<dbReference type="GO" id="GO:0016787">
    <property type="term" value="F:hydrolase activity"/>
    <property type="evidence" value="ECO:0007669"/>
    <property type="project" value="UniProtKB-KW"/>
</dbReference>
<protein>
    <submittedName>
        <fullName evidence="6">Sporulation inhibitor KipI</fullName>
    </submittedName>
</protein>
<dbReference type="Proteomes" id="UP000051086">
    <property type="component" value="Unassembled WGS sequence"/>
</dbReference>
<dbReference type="Proteomes" id="UP000051887">
    <property type="component" value="Unassembled WGS sequence"/>
</dbReference>
<keyword evidence="3" id="KW-0067">ATP-binding</keyword>
<dbReference type="EMBL" id="CYSC01000024">
    <property type="protein sequence ID" value="CUH71669.1"/>
    <property type="molecule type" value="Genomic_DNA"/>
</dbReference>
<dbReference type="InterPro" id="IPR003833">
    <property type="entry name" value="CT_C_D"/>
</dbReference>
<evidence type="ECO:0000313" key="8">
    <source>
        <dbReference type="Proteomes" id="UP000051887"/>
    </source>
</evidence>
<evidence type="ECO:0000313" key="5">
    <source>
        <dbReference type="EMBL" id="CUH65137.1"/>
    </source>
</evidence>
<organism evidence="6 8">
    <name type="scientific">Thalassovita autumnalis</name>
    <dbReference type="NCBI Taxonomy" id="2072972"/>
    <lineage>
        <taxon>Bacteria</taxon>
        <taxon>Pseudomonadati</taxon>
        <taxon>Pseudomonadota</taxon>
        <taxon>Alphaproteobacteria</taxon>
        <taxon>Rhodobacterales</taxon>
        <taxon>Roseobacteraceae</taxon>
        <taxon>Thalassovita</taxon>
    </lineage>
</organism>
<reference evidence="5 7" key="1">
    <citation type="submission" date="2015-09" db="EMBL/GenBank/DDBJ databases">
        <authorList>
            <person name="Rodrigo-Torres L."/>
            <person name="Arahal D.R."/>
        </authorList>
    </citation>
    <scope>NUCLEOTIDE SEQUENCE [LARGE SCALE GENOMIC DNA]</scope>
    <source>
        <strain evidence="5 7">CECT 5118</strain>
    </source>
</reference>
<dbReference type="EMBL" id="CYSB01000024">
    <property type="protein sequence ID" value="CUH65137.1"/>
    <property type="molecule type" value="Genomic_DNA"/>
</dbReference>
<evidence type="ECO:0000313" key="7">
    <source>
        <dbReference type="Proteomes" id="UP000051086"/>
    </source>
</evidence>
<dbReference type="Gene3D" id="2.40.100.10">
    <property type="entry name" value="Cyclophilin-like"/>
    <property type="match status" value="1"/>
</dbReference>
<keyword evidence="2" id="KW-0378">Hydrolase</keyword>
<dbReference type="PANTHER" id="PTHR34698:SF2">
    <property type="entry name" value="5-OXOPROLINASE SUBUNIT B"/>
    <property type="match status" value="1"/>
</dbReference>
<accession>A0A0P1FT66</accession>
<sequence>MIQQHSMPAPEVLPLGQDGVLVRFAKQASFEATAACLAFQRVVEDANLPGLTDVVPSLISVLLQFDPARTDRAAVTAATSALLDGRDWLHDPLPAPKRCWHIPVAFGGQFGPQLTDFATVSGLSEDTIIAEAQETELRVLAIGFAPGQPYLGYLPEGWQVPRQSSLTPRVPAGAIATAIRQMVLFTSASTTGWRQIAETGFRPFLQERSESFLLRQGDAMRLHQVSHDAYRDLLKDNAEGLGGARCEVLS</sequence>
<feature type="domain" description="Carboxyltransferase" evidence="4">
    <location>
        <begin position="10"/>
        <end position="214"/>
    </location>
</feature>
<dbReference type="SMART" id="SM00796">
    <property type="entry name" value="AHS1"/>
    <property type="match status" value="1"/>
</dbReference>
<dbReference type="GO" id="GO:0005524">
    <property type="term" value="F:ATP binding"/>
    <property type="evidence" value="ECO:0007669"/>
    <property type="project" value="UniProtKB-KW"/>
</dbReference>
<evidence type="ECO:0000256" key="2">
    <source>
        <dbReference type="ARBA" id="ARBA00022801"/>
    </source>
</evidence>
<gene>
    <name evidence="6" type="primary">kipI</name>
    <name evidence="5" type="ORF">TL5118_01185</name>
    <name evidence="6" type="ORF">TL5120_01459</name>
</gene>
<dbReference type="RefSeq" id="WP_165590023.1">
    <property type="nucleotide sequence ID" value="NZ_CYSB01000024.1"/>
</dbReference>
<keyword evidence="7" id="KW-1185">Reference proteome</keyword>
<reference evidence="6 8" key="2">
    <citation type="submission" date="2015-09" db="EMBL/GenBank/DDBJ databases">
        <authorList>
            <consortium name="Swine Surveillance"/>
        </authorList>
    </citation>
    <scope>NUCLEOTIDE SEQUENCE [LARGE SCALE GENOMIC DNA]</scope>
    <source>
        <strain evidence="6 8">5120</strain>
    </source>
</reference>
<dbReference type="SUPFAM" id="SSF50891">
    <property type="entry name" value="Cyclophilin-like"/>
    <property type="match status" value="1"/>
</dbReference>
<dbReference type="InterPro" id="IPR029000">
    <property type="entry name" value="Cyclophilin-like_dom_sf"/>
</dbReference>
<dbReference type="PANTHER" id="PTHR34698">
    <property type="entry name" value="5-OXOPROLINASE SUBUNIT B"/>
    <property type="match status" value="1"/>
</dbReference>
<dbReference type="SUPFAM" id="SSF160467">
    <property type="entry name" value="PH0987 N-terminal domain-like"/>
    <property type="match status" value="1"/>
</dbReference>
<evidence type="ECO:0000313" key="6">
    <source>
        <dbReference type="EMBL" id="CUH71669.1"/>
    </source>
</evidence>
<evidence type="ECO:0000256" key="3">
    <source>
        <dbReference type="ARBA" id="ARBA00022840"/>
    </source>
</evidence>
<evidence type="ECO:0000256" key="1">
    <source>
        <dbReference type="ARBA" id="ARBA00022741"/>
    </source>
</evidence>
<keyword evidence="1" id="KW-0547">Nucleotide-binding</keyword>
<dbReference type="AlphaFoldDB" id="A0A0P1FT66"/>
<dbReference type="Pfam" id="PF02682">
    <property type="entry name" value="CT_C_D"/>
    <property type="match status" value="1"/>
</dbReference>